<sequence>MSINQQHSTVADPYRLSSAVKQLCGYREGIFTLSRPLLLASVFIVIGHSIESVIF</sequence>
<evidence type="ECO:0000313" key="1">
    <source>
        <dbReference type="EMBL" id="MBN0989022.1"/>
    </source>
</evidence>
<organism evidence="1 2">
    <name type="scientific">Amphritea pacifica</name>
    <dbReference type="NCBI Taxonomy" id="2811233"/>
    <lineage>
        <taxon>Bacteria</taxon>
        <taxon>Pseudomonadati</taxon>
        <taxon>Pseudomonadota</taxon>
        <taxon>Gammaproteobacteria</taxon>
        <taxon>Oceanospirillales</taxon>
        <taxon>Oceanospirillaceae</taxon>
        <taxon>Amphritea</taxon>
    </lineage>
</organism>
<evidence type="ECO:0000313" key="2">
    <source>
        <dbReference type="Proteomes" id="UP000760472"/>
    </source>
</evidence>
<dbReference type="EMBL" id="JAFFZP010000031">
    <property type="protein sequence ID" value="MBN0989022.1"/>
    <property type="molecule type" value="Genomic_DNA"/>
</dbReference>
<dbReference type="RefSeq" id="WP_205212232.1">
    <property type="nucleotide sequence ID" value="NZ_JAFFZO010000046.1"/>
</dbReference>
<keyword evidence="2" id="KW-1185">Reference proteome</keyword>
<name>A0ABS2WC07_9GAMM</name>
<reference evidence="1 2" key="1">
    <citation type="submission" date="2021-02" db="EMBL/GenBank/DDBJ databases">
        <title>A novel species of genus Amphritea isolated from a fishpond in China.</title>
        <authorList>
            <person name="Lu H."/>
        </authorList>
    </citation>
    <scope>NUCLEOTIDE SEQUENCE [LARGE SCALE GENOMIC DNA]</scope>
    <source>
        <strain evidence="1 2">RP18W</strain>
    </source>
</reference>
<comment type="caution">
    <text evidence="1">The sequence shown here is derived from an EMBL/GenBank/DDBJ whole genome shotgun (WGS) entry which is preliminary data.</text>
</comment>
<dbReference type="Proteomes" id="UP000760472">
    <property type="component" value="Unassembled WGS sequence"/>
</dbReference>
<protein>
    <submittedName>
        <fullName evidence="1">Uncharacterized protein</fullName>
    </submittedName>
</protein>
<gene>
    <name evidence="1" type="ORF">JW498_16770</name>
</gene>
<proteinExistence type="predicted"/>
<accession>A0ABS2WC07</accession>